<comment type="caution">
    <text evidence="7">Lacks conserved residue(s) required for the propagation of feature annotation.</text>
</comment>
<organism evidence="10 11">
    <name type="scientific">Chironomus riparius</name>
    <dbReference type="NCBI Taxonomy" id="315576"/>
    <lineage>
        <taxon>Eukaryota</taxon>
        <taxon>Metazoa</taxon>
        <taxon>Ecdysozoa</taxon>
        <taxon>Arthropoda</taxon>
        <taxon>Hexapoda</taxon>
        <taxon>Insecta</taxon>
        <taxon>Pterygota</taxon>
        <taxon>Neoptera</taxon>
        <taxon>Endopterygota</taxon>
        <taxon>Diptera</taxon>
        <taxon>Nematocera</taxon>
        <taxon>Chironomoidea</taxon>
        <taxon>Chironomidae</taxon>
        <taxon>Chironominae</taxon>
        <taxon>Chironomus</taxon>
    </lineage>
</organism>
<dbReference type="PRINTS" id="PR00937">
    <property type="entry name" value="TBOX"/>
</dbReference>
<keyword evidence="11" id="KW-1185">Reference proteome</keyword>
<dbReference type="PRINTS" id="PR00938">
    <property type="entry name" value="BRACHYURY"/>
</dbReference>
<feature type="region of interest" description="Disordered" evidence="8">
    <location>
        <begin position="232"/>
        <end position="264"/>
    </location>
</feature>
<keyword evidence="5" id="KW-0804">Transcription</keyword>
<dbReference type="SUPFAM" id="SSF49417">
    <property type="entry name" value="p53-like transcription factors"/>
    <property type="match status" value="2"/>
</dbReference>
<keyword evidence="2" id="KW-0217">Developmental protein</keyword>
<feature type="compositionally biased region" description="Polar residues" evidence="8">
    <location>
        <begin position="670"/>
        <end position="685"/>
    </location>
</feature>
<feature type="region of interest" description="Disordered" evidence="8">
    <location>
        <begin position="375"/>
        <end position="394"/>
    </location>
</feature>
<accession>A0A9N9RQU9</accession>
<dbReference type="Gene3D" id="2.60.40.820">
    <property type="entry name" value="Transcription factor, T-box"/>
    <property type="match status" value="2"/>
</dbReference>
<feature type="domain" description="T-box" evidence="9">
    <location>
        <begin position="55"/>
        <end position="233"/>
    </location>
</feature>
<keyword evidence="6 7" id="KW-0539">Nucleus</keyword>
<evidence type="ECO:0000313" key="11">
    <source>
        <dbReference type="Proteomes" id="UP001153620"/>
    </source>
</evidence>
<dbReference type="SMART" id="SM00425">
    <property type="entry name" value="TBOX"/>
    <property type="match status" value="2"/>
</dbReference>
<dbReference type="GO" id="GO:0000785">
    <property type="term" value="C:chromatin"/>
    <property type="evidence" value="ECO:0007669"/>
    <property type="project" value="TreeGrafter"/>
</dbReference>
<dbReference type="GO" id="GO:0005634">
    <property type="term" value="C:nucleus"/>
    <property type="evidence" value="ECO:0007669"/>
    <property type="project" value="UniProtKB-SubCell"/>
</dbReference>
<dbReference type="InterPro" id="IPR002070">
    <property type="entry name" value="TF_Brachyury"/>
</dbReference>
<keyword evidence="4 7" id="KW-0238">DNA-binding</keyword>
<protein>
    <recommendedName>
        <fullName evidence="9">T-box domain-containing protein</fullName>
    </recommendedName>
</protein>
<dbReference type="EMBL" id="OU895877">
    <property type="protein sequence ID" value="CAG9801472.1"/>
    <property type="molecule type" value="Genomic_DNA"/>
</dbReference>
<dbReference type="PROSITE" id="PS50252">
    <property type="entry name" value="TBOX_3"/>
    <property type="match status" value="2"/>
</dbReference>
<evidence type="ECO:0000256" key="2">
    <source>
        <dbReference type="ARBA" id="ARBA00022473"/>
    </source>
</evidence>
<name>A0A9N9RQU9_9DIPT</name>
<dbReference type="CDD" id="cd20681">
    <property type="entry name" value="T-box_Drosocross-like"/>
    <property type="match status" value="2"/>
</dbReference>
<evidence type="ECO:0000256" key="1">
    <source>
        <dbReference type="ARBA" id="ARBA00004123"/>
    </source>
</evidence>
<feature type="region of interest" description="Disordered" evidence="8">
    <location>
        <begin position="609"/>
        <end position="647"/>
    </location>
</feature>
<feature type="compositionally biased region" description="Polar residues" evidence="8">
    <location>
        <begin position="299"/>
        <end position="310"/>
    </location>
</feature>
<dbReference type="GO" id="GO:0000981">
    <property type="term" value="F:DNA-binding transcription factor activity, RNA polymerase II-specific"/>
    <property type="evidence" value="ECO:0007669"/>
    <property type="project" value="TreeGrafter"/>
</dbReference>
<dbReference type="InterPro" id="IPR046360">
    <property type="entry name" value="T-box_DNA-bd"/>
</dbReference>
<dbReference type="PANTHER" id="PTHR11267">
    <property type="entry name" value="T-BOX PROTEIN-RELATED"/>
    <property type="match status" value="1"/>
</dbReference>
<dbReference type="Proteomes" id="UP001153620">
    <property type="component" value="Chromosome 1"/>
</dbReference>
<dbReference type="OrthoDB" id="7442607at2759"/>
<proteinExistence type="predicted"/>
<evidence type="ECO:0000259" key="9">
    <source>
        <dbReference type="PROSITE" id="PS50252"/>
    </source>
</evidence>
<dbReference type="FunFam" id="2.60.40.820:FF:000010">
    <property type="entry name" value="T-box transcription factor TBX6"/>
    <property type="match status" value="2"/>
</dbReference>
<dbReference type="GO" id="GO:0001708">
    <property type="term" value="P:cell fate specification"/>
    <property type="evidence" value="ECO:0007669"/>
    <property type="project" value="TreeGrafter"/>
</dbReference>
<feature type="region of interest" description="Disordered" evidence="8">
    <location>
        <begin position="665"/>
        <end position="686"/>
    </location>
</feature>
<dbReference type="InterPro" id="IPR018186">
    <property type="entry name" value="TF_T-box_CS"/>
</dbReference>
<feature type="region of interest" description="Disordered" evidence="8">
    <location>
        <begin position="281"/>
        <end position="310"/>
    </location>
</feature>
<dbReference type="GO" id="GO:0045893">
    <property type="term" value="P:positive regulation of DNA-templated transcription"/>
    <property type="evidence" value="ECO:0007669"/>
    <property type="project" value="InterPro"/>
</dbReference>
<feature type="domain" description="T-box" evidence="9">
    <location>
        <begin position="434"/>
        <end position="612"/>
    </location>
</feature>
<evidence type="ECO:0000256" key="3">
    <source>
        <dbReference type="ARBA" id="ARBA00023015"/>
    </source>
</evidence>
<dbReference type="GO" id="GO:0000978">
    <property type="term" value="F:RNA polymerase II cis-regulatory region sequence-specific DNA binding"/>
    <property type="evidence" value="ECO:0007669"/>
    <property type="project" value="InterPro"/>
</dbReference>
<dbReference type="InterPro" id="IPR036960">
    <property type="entry name" value="T-box_sf"/>
</dbReference>
<keyword evidence="3" id="KW-0805">Transcription regulation</keyword>
<comment type="subcellular location">
    <subcellularLocation>
        <location evidence="1 7">Nucleus</location>
    </subcellularLocation>
</comment>
<dbReference type="PROSITE" id="PS01283">
    <property type="entry name" value="TBOX_1"/>
    <property type="match status" value="2"/>
</dbReference>
<feature type="compositionally biased region" description="Low complexity" evidence="8">
    <location>
        <begin position="739"/>
        <end position="761"/>
    </location>
</feature>
<dbReference type="AlphaFoldDB" id="A0A9N9RQU9"/>
<evidence type="ECO:0000256" key="4">
    <source>
        <dbReference type="ARBA" id="ARBA00023125"/>
    </source>
</evidence>
<evidence type="ECO:0000256" key="8">
    <source>
        <dbReference type="SAM" id="MobiDB-lite"/>
    </source>
</evidence>
<evidence type="ECO:0000256" key="6">
    <source>
        <dbReference type="ARBA" id="ARBA00023242"/>
    </source>
</evidence>
<dbReference type="InterPro" id="IPR008967">
    <property type="entry name" value="p53-like_TF_DNA-bd_sf"/>
</dbReference>
<sequence>MSEIMDIRLHHHLAQEFYRQQMLQRIPDPYSSIFPTRQLPPIPPRFQLPGADVKLQNSDLWSEFHQIGTEMIITKCGRRMFPSLRISLAGLDNDQNYCVLLEMAPTADCRFKFSGSQWVPAGGAEPQSLQNIYIHPDSPALGSHWQAQPINFNKVKLTNNTLDSSGHVVLTSMHKYQPRIHIVRTSDPSQIPWSPQKSFVFHETEFVAVTAYQNDRITKLKIDNNPFAKGFRETGQSRCKRKLGPSTSNNNSINNNQKLQKNDDELPYEIEQKRLRVISPSAFSPGLQSQKDDSGLSLYETSSSGTNSPSIDDRFINQRLPYFQHHSYPLALQHYHQMINSQFMNLMMPHINNQQVNSIRINNQVENDEKQIDVLTDDTSSNASDNEETSPKKSNFSISAILGLEKDPYASMFPARQLPPMPPRFQLPGADVKLQNQDLWSQFHKIGTEMIITKSGRRMFPSLRISLAGLDNDQNYCVLLEMAPTADCRFKFSGSQWVPAGGAEPQSLQNIYIHPDSPALGSHWQAQPINFNKVKLTNNTLDSSGHVVLTSMHKYQPRIHIVRTSDPSQIPWSPQKSFVFHETEFVAVTAYQNDRITKLKIDNNPFAKGFRETGQSRCKRKLGPSTSNNNNFNQKLQKNDDESSYEVEQKRLRVISPSAFSAGSLEDSEMSTYETSSNGSHSPATISVDDCHSPVMKPNIYPYTVSAHNYHHMVGPSQQWLNFMMPYINTEHQAALSSNFADSNSSSPSTSPSKSISISFSDNEESPKKCNFSIASILGL</sequence>
<gene>
    <name evidence="10" type="ORF">CHIRRI_LOCUS4400</name>
</gene>
<dbReference type="InterPro" id="IPR001699">
    <property type="entry name" value="TF_T-box"/>
</dbReference>
<evidence type="ECO:0000256" key="5">
    <source>
        <dbReference type="ARBA" id="ARBA00023163"/>
    </source>
</evidence>
<dbReference type="Pfam" id="PF00907">
    <property type="entry name" value="T-box"/>
    <property type="match status" value="2"/>
</dbReference>
<feature type="region of interest" description="Disordered" evidence="8">
    <location>
        <begin position="739"/>
        <end position="767"/>
    </location>
</feature>
<evidence type="ECO:0000313" key="10">
    <source>
        <dbReference type="EMBL" id="CAG9801472.1"/>
    </source>
</evidence>
<feature type="compositionally biased region" description="Low complexity" evidence="8">
    <location>
        <begin position="248"/>
        <end position="259"/>
    </location>
</feature>
<feature type="compositionally biased region" description="Basic and acidic residues" evidence="8">
    <location>
        <begin position="637"/>
        <end position="647"/>
    </location>
</feature>
<dbReference type="PANTHER" id="PTHR11267:SF204">
    <property type="entry name" value="SPADETAIL"/>
    <property type="match status" value="1"/>
</dbReference>
<reference evidence="10" key="1">
    <citation type="submission" date="2022-01" db="EMBL/GenBank/DDBJ databases">
        <authorList>
            <person name="King R."/>
        </authorList>
    </citation>
    <scope>NUCLEOTIDE SEQUENCE</scope>
</reference>
<reference evidence="10" key="2">
    <citation type="submission" date="2022-10" db="EMBL/GenBank/DDBJ databases">
        <authorList>
            <consortium name="ENA_rothamsted_submissions"/>
            <consortium name="culmorum"/>
            <person name="King R."/>
        </authorList>
    </citation>
    <scope>NUCLEOTIDE SEQUENCE</scope>
</reference>
<evidence type="ECO:0000256" key="7">
    <source>
        <dbReference type="PROSITE-ProRule" id="PRU00201"/>
    </source>
</evidence>